<dbReference type="PANTHER" id="PTHR36152:SF5">
    <property type="entry name" value="PROTEIN HCP1"/>
    <property type="match status" value="1"/>
</dbReference>
<dbReference type="Proteomes" id="UP000041882">
    <property type="component" value="Unassembled WGS sequence"/>
</dbReference>
<dbReference type="InterPro" id="IPR053165">
    <property type="entry name" value="HSI-I_assembly_Hcp1"/>
</dbReference>
<dbReference type="Gene3D" id="2.30.110.20">
    <property type="entry name" value="Hcp1-like"/>
    <property type="match status" value="1"/>
</dbReference>
<keyword evidence="2" id="KW-1185">Reference proteome</keyword>
<dbReference type="InterPro" id="IPR036624">
    <property type="entry name" value="Hcp1-lik_sf"/>
</dbReference>
<dbReference type="Pfam" id="PF05638">
    <property type="entry name" value="T6SS_HCP"/>
    <property type="match status" value="1"/>
</dbReference>
<dbReference type="EMBL" id="CQAW01000001">
    <property type="protein sequence ID" value="CNH06344.1"/>
    <property type="molecule type" value="Genomic_DNA"/>
</dbReference>
<gene>
    <name evidence="1" type="primary">hcp1</name>
    <name evidence="1" type="ORF">ERS008472_00451</name>
</gene>
<evidence type="ECO:0000313" key="1">
    <source>
        <dbReference type="EMBL" id="CNH06344.1"/>
    </source>
</evidence>
<reference evidence="2" key="1">
    <citation type="submission" date="2015-03" db="EMBL/GenBank/DDBJ databases">
        <authorList>
            <consortium name="Pathogen Informatics"/>
            <person name="Murphy D."/>
        </authorList>
    </citation>
    <scope>NUCLEOTIDE SEQUENCE [LARGE SCALE GENOMIC DNA]</scope>
    <source>
        <strain evidence="2">IP6945</strain>
    </source>
</reference>
<proteinExistence type="predicted"/>
<protein>
    <submittedName>
        <fullName evidence="1">Hcp1 family type VI secretion system effector</fullName>
    </submittedName>
</protein>
<accession>A0A0T9NG75</accession>
<sequence>MSQVNSDMFLKIDSVNGESKDKVYAQTTAIVSFSWGAAQPSNMGHGGGGGAGKVVYKDLHINTVIDKSTATILKFCSIGKHINEVVLIACKAGNGGSKFEYFNIKLQNVMITDIHYNAVGFNGEIGMSYTLHASKISQHYWEQAPSGGKGVETSFGWDISEGTEWVVA</sequence>
<dbReference type="RefSeq" id="WP_050112412.1">
    <property type="nucleotide sequence ID" value="NZ_CABHXQ010000061.1"/>
</dbReference>
<dbReference type="SUPFAM" id="SSF141452">
    <property type="entry name" value="Hcp1-like"/>
    <property type="match status" value="1"/>
</dbReference>
<organism evidence="1 2">
    <name type="scientific">Yersinia thracica</name>
    <dbReference type="NCBI Taxonomy" id="2890319"/>
    <lineage>
        <taxon>Bacteria</taxon>
        <taxon>Pseudomonadati</taxon>
        <taxon>Pseudomonadota</taxon>
        <taxon>Gammaproteobacteria</taxon>
        <taxon>Enterobacterales</taxon>
        <taxon>Yersiniaceae</taxon>
        <taxon>Yersinia</taxon>
    </lineage>
</organism>
<dbReference type="PANTHER" id="PTHR36152">
    <property type="entry name" value="CYTOPLASMIC PROTEIN-RELATED"/>
    <property type="match status" value="1"/>
</dbReference>
<name>A0A0T9NG75_9GAMM</name>
<evidence type="ECO:0000313" key="2">
    <source>
        <dbReference type="Proteomes" id="UP000041882"/>
    </source>
</evidence>
<dbReference type="AlphaFoldDB" id="A0A0T9NG75"/>
<dbReference type="InterPro" id="IPR008514">
    <property type="entry name" value="T6SS_Hcp"/>
</dbReference>